<dbReference type="SUPFAM" id="SSF49464">
    <property type="entry name" value="Carboxypeptidase regulatory domain-like"/>
    <property type="match status" value="1"/>
</dbReference>
<dbReference type="EMBL" id="SJPH01000005">
    <property type="protein sequence ID" value="TWT42865.1"/>
    <property type="molecule type" value="Genomic_DNA"/>
</dbReference>
<evidence type="ECO:0000313" key="3">
    <source>
        <dbReference type="Proteomes" id="UP000318995"/>
    </source>
</evidence>
<feature type="signal peptide" evidence="1">
    <location>
        <begin position="1"/>
        <end position="21"/>
    </location>
</feature>
<dbReference type="SUPFAM" id="SSF49503">
    <property type="entry name" value="Cupredoxins"/>
    <property type="match status" value="1"/>
</dbReference>
<accession>A0A5C5VXZ2</accession>
<proteinExistence type="predicted"/>
<comment type="caution">
    <text evidence="2">The sequence shown here is derived from an EMBL/GenBank/DDBJ whole genome shotgun (WGS) entry which is preliminary data.</text>
</comment>
<keyword evidence="1" id="KW-0732">Signal</keyword>
<protein>
    <recommendedName>
        <fullName evidence="4">Methylamine utilization protein</fullName>
    </recommendedName>
</protein>
<dbReference type="AlphaFoldDB" id="A0A5C5VXZ2"/>
<name>A0A5C5VXZ2_9BACT</name>
<gene>
    <name evidence="2" type="ORF">Pla111_25030</name>
</gene>
<evidence type="ECO:0000256" key="1">
    <source>
        <dbReference type="SAM" id="SignalP"/>
    </source>
</evidence>
<dbReference type="Gene3D" id="2.60.40.420">
    <property type="entry name" value="Cupredoxins - blue copper proteins"/>
    <property type="match status" value="1"/>
</dbReference>
<organism evidence="2 3">
    <name type="scientific">Botrimarina hoheduenensis</name>
    <dbReference type="NCBI Taxonomy" id="2528000"/>
    <lineage>
        <taxon>Bacteria</taxon>
        <taxon>Pseudomonadati</taxon>
        <taxon>Planctomycetota</taxon>
        <taxon>Planctomycetia</taxon>
        <taxon>Pirellulales</taxon>
        <taxon>Lacipirellulaceae</taxon>
        <taxon>Botrimarina</taxon>
    </lineage>
</organism>
<reference evidence="2 3" key="1">
    <citation type="submission" date="2019-02" db="EMBL/GenBank/DDBJ databases">
        <title>Deep-cultivation of Planctomycetes and their phenomic and genomic characterization uncovers novel biology.</title>
        <authorList>
            <person name="Wiegand S."/>
            <person name="Jogler M."/>
            <person name="Boedeker C."/>
            <person name="Pinto D."/>
            <person name="Vollmers J."/>
            <person name="Rivas-Marin E."/>
            <person name="Kohn T."/>
            <person name="Peeters S.H."/>
            <person name="Heuer A."/>
            <person name="Rast P."/>
            <person name="Oberbeckmann S."/>
            <person name="Bunk B."/>
            <person name="Jeske O."/>
            <person name="Meyerdierks A."/>
            <person name="Storesund J.E."/>
            <person name="Kallscheuer N."/>
            <person name="Luecker S."/>
            <person name="Lage O.M."/>
            <person name="Pohl T."/>
            <person name="Merkel B.J."/>
            <person name="Hornburger P."/>
            <person name="Mueller R.-W."/>
            <person name="Bruemmer F."/>
            <person name="Labrenz M."/>
            <person name="Spormann A.M."/>
            <person name="Op Den Camp H."/>
            <person name="Overmann J."/>
            <person name="Amann R."/>
            <person name="Jetten M.S.M."/>
            <person name="Mascher T."/>
            <person name="Medema M.H."/>
            <person name="Devos D.P."/>
            <person name="Kaster A.-K."/>
            <person name="Ovreas L."/>
            <person name="Rohde M."/>
            <person name="Galperin M.Y."/>
            <person name="Jogler C."/>
        </authorList>
    </citation>
    <scope>NUCLEOTIDE SEQUENCE [LARGE SCALE GENOMIC DNA]</scope>
    <source>
        <strain evidence="2 3">Pla111</strain>
    </source>
</reference>
<dbReference type="InterPro" id="IPR008972">
    <property type="entry name" value="Cupredoxin"/>
</dbReference>
<dbReference type="Proteomes" id="UP000318995">
    <property type="component" value="Unassembled WGS sequence"/>
</dbReference>
<dbReference type="RefSeq" id="WP_146574739.1">
    <property type="nucleotide sequence ID" value="NZ_SJPH01000005.1"/>
</dbReference>
<dbReference type="OrthoDB" id="9772097at2"/>
<sequence length="269" mass="28759" precursor="true">MSVLKKSLLIMAGLGIPAFFAGLATFAEGAPPHAGPITGRIVLAGPRPEPRELDPGRDRCCQEALPSDESLLVSDEGGLANVVIWASGPPIATVTGPPNLLEPSVHELTNKGCAFQPRVTLLRAGERLVLTNADPTTHNLNATFRKNPSFNVVLAPQARRELSLDAAEPKPAPVACNIHPFMRAWVLVRDDPYAAVSDASGHFELPAGLPAGQIRLTFWHEGRYLAGVPTPAGVTDRRGRIGLTLPLAEASTPYELGELRIDPRWFAAQ</sequence>
<evidence type="ECO:0000313" key="2">
    <source>
        <dbReference type="EMBL" id="TWT42865.1"/>
    </source>
</evidence>
<evidence type="ECO:0008006" key="4">
    <source>
        <dbReference type="Google" id="ProtNLM"/>
    </source>
</evidence>
<dbReference type="InterPro" id="IPR008969">
    <property type="entry name" value="CarboxyPept-like_regulatory"/>
</dbReference>
<keyword evidence="3" id="KW-1185">Reference proteome</keyword>
<feature type="chain" id="PRO_5023021485" description="Methylamine utilization protein" evidence="1">
    <location>
        <begin position="22"/>
        <end position="269"/>
    </location>
</feature>